<dbReference type="InterPro" id="IPR041640">
    <property type="entry name" value="Tyrosinase_C"/>
</dbReference>
<dbReference type="Pfam" id="PF18132">
    <property type="entry name" value="Tyrosinase_C"/>
    <property type="match status" value="1"/>
</dbReference>
<proteinExistence type="inferred from homology"/>
<evidence type="ECO:0000259" key="13">
    <source>
        <dbReference type="PROSITE" id="PS00498"/>
    </source>
</evidence>
<dbReference type="Gene3D" id="2.60.310.20">
    <property type="match status" value="1"/>
</dbReference>
<evidence type="ECO:0000313" key="14">
    <source>
        <dbReference type="EMBL" id="KAF3138816.1"/>
    </source>
</evidence>
<dbReference type="InterPro" id="IPR008922">
    <property type="entry name" value="Di-copper_centre_dom_sf"/>
</dbReference>
<evidence type="ECO:0000256" key="7">
    <source>
        <dbReference type="ARBA" id="ARBA00023033"/>
    </source>
</evidence>
<evidence type="ECO:0000256" key="2">
    <source>
        <dbReference type="ARBA" id="ARBA00009928"/>
    </source>
</evidence>
<name>A0A7C8JXQ3_ORBOL</name>
<sequence>MPERNDHYVVEGITEYLNPGDPIPERREVDEWYNSTAIIDRLQVFVFLMGLREFQAMPPVDSEGNPNTLSYFQVAGRTPLIANVYITYSIPLLTCFVPVGIHGYPKIPWDEETTTKAPDNDWGGYCTHNSILFPTWHRPYMLLFERLIFNHMRGWVENSGLGEKVKDLLIDAIKTWRLPYWDESKEHDGGVYKFPDIAMKQYIQIPSEHLLQGPGYLDRVLNPMAKFTLKDGENFGMYGVDYVDDDANFGICQATGRWPNATVGEEWINGANNYTNITDAMEEHKWYQWKNEPKTRTLTLANSVFRLLSHQDSSPFAAYECFASTRQYSDPRDKTLRPPLNWLSIEAIHNNLHNWSGGLGHMSEIPVSAFDPLFMLHHCNIDRIFALWQNIWGDGAEHWVKPSYPDHKWDDPSGNWSTVPGSIVDSKTPLAPFRNGSGENDYFTSDDVKDWSTLGYTYTGLPREWKPRGGGAALAAQDNVEGLSVGLGLQFRHEVVRAINKSQGIARNEFLAWAAAKRRERDGDDEEDGDSKKSGSIVKGGRDGETFNDYVANVTYNKYALGGRSYVIHFILGDASKGDSGKILVGDRAEIVDTVYNFAGTDPAACANCQRQREEGALCVAQVSLNRALLKLLEDNSVDLDTLDEEVMTKFLNDELKWFVTDKKGKIIDIETLLPHFEVHIAVGEVKYYYDTTKLSNHGSYRVLAGATDSHPGGWKA</sequence>
<dbReference type="EC" id="1.14.18.1" evidence="3"/>
<dbReference type="GO" id="GO:0042438">
    <property type="term" value="P:melanin biosynthetic process"/>
    <property type="evidence" value="ECO:0007669"/>
    <property type="project" value="UniProtKB-KW"/>
</dbReference>
<feature type="domain" description="Tyrosinase copper-binding" evidence="13">
    <location>
        <begin position="371"/>
        <end position="382"/>
    </location>
</feature>
<dbReference type="PANTHER" id="PTHR11474:SF76">
    <property type="entry name" value="SHKT DOMAIN-CONTAINING PROTEIN"/>
    <property type="match status" value="1"/>
</dbReference>
<evidence type="ECO:0000256" key="8">
    <source>
        <dbReference type="ARBA" id="ARBA00023101"/>
    </source>
</evidence>
<feature type="region of interest" description="Disordered" evidence="11">
    <location>
        <begin position="519"/>
        <end position="538"/>
    </location>
</feature>
<dbReference type="AlphaFoldDB" id="A0A7C8JXQ3"/>
<comment type="catalytic activity">
    <reaction evidence="10">
        <text>L-tyrosine + O2 = L-dopaquinone + H2O</text>
        <dbReference type="Rhea" id="RHEA:18117"/>
        <dbReference type="ChEBI" id="CHEBI:15377"/>
        <dbReference type="ChEBI" id="CHEBI:15379"/>
        <dbReference type="ChEBI" id="CHEBI:57924"/>
        <dbReference type="ChEBI" id="CHEBI:58315"/>
        <dbReference type="EC" id="1.14.18.1"/>
    </reaction>
</comment>
<comment type="similarity">
    <text evidence="2">Belongs to the tyrosinase family.</text>
</comment>
<dbReference type="Gene3D" id="1.10.1280.10">
    <property type="entry name" value="Di-copper center containing domain from catechol oxidase"/>
    <property type="match status" value="1"/>
</dbReference>
<gene>
    <name evidence="14" type="ORF">TWF703_004357</name>
</gene>
<evidence type="ECO:0000259" key="12">
    <source>
        <dbReference type="PROSITE" id="PS00497"/>
    </source>
</evidence>
<comment type="cofactor">
    <cofactor evidence="1">
        <name>Cu(2+)</name>
        <dbReference type="ChEBI" id="CHEBI:29036"/>
    </cofactor>
</comment>
<dbReference type="EMBL" id="WIQZ01000021">
    <property type="protein sequence ID" value="KAF3138816.1"/>
    <property type="molecule type" value="Genomic_DNA"/>
</dbReference>
<dbReference type="InterPro" id="IPR002227">
    <property type="entry name" value="Tyrosinase_Cu-bd"/>
</dbReference>
<keyword evidence="4" id="KW-0479">Metal-binding</keyword>
<dbReference type="SUPFAM" id="SSF48056">
    <property type="entry name" value="Di-copper centre-containing domain"/>
    <property type="match status" value="1"/>
</dbReference>
<protein>
    <recommendedName>
        <fullName evidence="3">tyrosinase</fullName>
        <ecNumber evidence="3">1.14.18.1</ecNumber>
    </recommendedName>
</protein>
<evidence type="ECO:0000256" key="5">
    <source>
        <dbReference type="ARBA" id="ARBA00023002"/>
    </source>
</evidence>
<evidence type="ECO:0000256" key="4">
    <source>
        <dbReference type="ARBA" id="ARBA00022723"/>
    </source>
</evidence>
<evidence type="ECO:0000256" key="6">
    <source>
        <dbReference type="ARBA" id="ARBA00023008"/>
    </source>
</evidence>
<evidence type="ECO:0000313" key="15">
    <source>
        <dbReference type="Proteomes" id="UP000480548"/>
    </source>
</evidence>
<dbReference type="PANTHER" id="PTHR11474">
    <property type="entry name" value="TYROSINASE FAMILY MEMBER"/>
    <property type="match status" value="1"/>
</dbReference>
<comment type="catalytic activity">
    <reaction evidence="9">
        <text>2 L-dopa + O2 = 2 L-dopaquinone + 2 H2O</text>
        <dbReference type="Rhea" id="RHEA:34287"/>
        <dbReference type="ChEBI" id="CHEBI:15377"/>
        <dbReference type="ChEBI" id="CHEBI:15379"/>
        <dbReference type="ChEBI" id="CHEBI:57504"/>
        <dbReference type="ChEBI" id="CHEBI:57924"/>
        <dbReference type="EC" id="1.14.18.1"/>
    </reaction>
</comment>
<dbReference type="GO" id="GO:0004503">
    <property type="term" value="F:tyrosinase activity"/>
    <property type="evidence" value="ECO:0007669"/>
    <property type="project" value="UniProtKB-EC"/>
</dbReference>
<dbReference type="PROSITE" id="PS00498">
    <property type="entry name" value="TYROSINASE_2"/>
    <property type="match status" value="1"/>
</dbReference>
<evidence type="ECO:0000256" key="11">
    <source>
        <dbReference type="SAM" id="MobiDB-lite"/>
    </source>
</evidence>
<keyword evidence="8" id="KW-0470">Melanin biosynthesis</keyword>
<keyword evidence="5" id="KW-0560">Oxidoreductase</keyword>
<evidence type="ECO:0000256" key="10">
    <source>
        <dbReference type="ARBA" id="ARBA00048881"/>
    </source>
</evidence>
<comment type="caution">
    <text evidence="14">The sequence shown here is derived from an EMBL/GenBank/DDBJ whole genome shotgun (WGS) entry which is preliminary data.</text>
</comment>
<reference evidence="14 15" key="1">
    <citation type="submission" date="2019-06" db="EMBL/GenBank/DDBJ databases">
        <authorList>
            <person name="Palmer J.M."/>
        </authorList>
    </citation>
    <scope>NUCLEOTIDE SEQUENCE [LARGE SCALE GENOMIC DNA]</scope>
    <source>
        <strain evidence="14 15">TWF703</strain>
    </source>
</reference>
<keyword evidence="6" id="KW-0186">Copper</keyword>
<organism evidence="14 15">
    <name type="scientific">Orbilia oligospora</name>
    <name type="common">Nematode-trapping fungus</name>
    <name type="synonym">Arthrobotrys oligospora</name>
    <dbReference type="NCBI Taxonomy" id="2813651"/>
    <lineage>
        <taxon>Eukaryota</taxon>
        <taxon>Fungi</taxon>
        <taxon>Dikarya</taxon>
        <taxon>Ascomycota</taxon>
        <taxon>Pezizomycotina</taxon>
        <taxon>Orbiliomycetes</taxon>
        <taxon>Orbiliales</taxon>
        <taxon>Orbiliaceae</taxon>
        <taxon>Orbilia</taxon>
    </lineage>
</organism>
<evidence type="ECO:0000256" key="9">
    <source>
        <dbReference type="ARBA" id="ARBA00048233"/>
    </source>
</evidence>
<accession>A0A7C8JXQ3</accession>
<dbReference type="PRINTS" id="PR00092">
    <property type="entry name" value="TYROSINASE"/>
</dbReference>
<dbReference type="GO" id="GO:0046872">
    <property type="term" value="F:metal ion binding"/>
    <property type="evidence" value="ECO:0007669"/>
    <property type="project" value="UniProtKB-KW"/>
</dbReference>
<dbReference type="InterPro" id="IPR050316">
    <property type="entry name" value="Tyrosinase/Hemocyanin"/>
</dbReference>
<dbReference type="Pfam" id="PF00264">
    <property type="entry name" value="Tyrosinase"/>
    <property type="match status" value="1"/>
</dbReference>
<keyword evidence="7" id="KW-0503">Monooxygenase</keyword>
<dbReference type="Proteomes" id="UP000480548">
    <property type="component" value="Unassembled WGS sequence"/>
</dbReference>
<evidence type="ECO:0000256" key="3">
    <source>
        <dbReference type="ARBA" id="ARBA00011906"/>
    </source>
</evidence>
<dbReference type="PROSITE" id="PS00497">
    <property type="entry name" value="TYROSINASE_1"/>
    <property type="match status" value="1"/>
</dbReference>
<evidence type="ECO:0000256" key="1">
    <source>
        <dbReference type="ARBA" id="ARBA00001973"/>
    </source>
</evidence>
<feature type="domain" description="Tyrosinase copper-binding" evidence="12">
    <location>
        <begin position="128"/>
        <end position="145"/>
    </location>
</feature>